<dbReference type="AlphaFoldDB" id="A0A3S4JFL1"/>
<reference evidence="1 2" key="1">
    <citation type="submission" date="2018-12" db="EMBL/GenBank/DDBJ databases">
        <authorList>
            <consortium name="Pathogen Informatics"/>
        </authorList>
    </citation>
    <scope>NUCLEOTIDE SEQUENCE [LARGE SCALE GENOMIC DNA]</scope>
    <source>
        <strain evidence="1 2">NCTC6754</strain>
    </source>
</reference>
<dbReference type="EMBL" id="LR134190">
    <property type="protein sequence ID" value="VEB60131.1"/>
    <property type="molecule type" value="Genomic_DNA"/>
</dbReference>
<sequence length="81" mass="9127">MYRSIAVTVEGRFSINHLIRFLSAGCAVQVSQRQAVNFTLQYGKNPPVLFLQEMSYQASGQSLADSRQHLLFKGAIMDSFR</sequence>
<evidence type="ECO:0000313" key="1">
    <source>
        <dbReference type="EMBL" id="VEB60131.1"/>
    </source>
</evidence>
<gene>
    <name evidence="1" type="ORF">NCTC6754_06275</name>
</gene>
<protein>
    <submittedName>
        <fullName evidence="1">Uncharacterized protein</fullName>
    </submittedName>
</protein>
<evidence type="ECO:0000313" key="2">
    <source>
        <dbReference type="Proteomes" id="UP000269208"/>
    </source>
</evidence>
<accession>A0A3S4JFL1</accession>
<organism evidence="1 2">
    <name type="scientific">Salmonella enterica I</name>
    <dbReference type="NCBI Taxonomy" id="59201"/>
    <lineage>
        <taxon>Bacteria</taxon>
        <taxon>Pseudomonadati</taxon>
        <taxon>Pseudomonadota</taxon>
        <taxon>Gammaproteobacteria</taxon>
        <taxon>Enterobacterales</taxon>
        <taxon>Enterobacteriaceae</taxon>
        <taxon>Salmonella</taxon>
    </lineage>
</organism>
<name>A0A3S4JFL1_SALET</name>
<proteinExistence type="predicted"/>
<dbReference type="Proteomes" id="UP000269208">
    <property type="component" value="Chromosome"/>
</dbReference>